<dbReference type="KEGG" id="atq:GH723_00280"/>
<evidence type="ECO:0000256" key="1">
    <source>
        <dbReference type="SAM" id="MobiDB-lite"/>
    </source>
</evidence>
<proteinExistence type="predicted"/>
<dbReference type="EMBL" id="CP045851">
    <property type="protein sequence ID" value="QGG93671.1"/>
    <property type="molecule type" value="Genomic_DNA"/>
</dbReference>
<organism evidence="2 3">
    <name type="scientific">Actinomarinicola tropica</name>
    <dbReference type="NCBI Taxonomy" id="2789776"/>
    <lineage>
        <taxon>Bacteria</taxon>
        <taxon>Bacillati</taxon>
        <taxon>Actinomycetota</taxon>
        <taxon>Acidimicrobiia</taxon>
        <taxon>Acidimicrobiales</taxon>
        <taxon>Iamiaceae</taxon>
        <taxon>Actinomarinicola</taxon>
    </lineage>
</organism>
<dbReference type="Proteomes" id="UP000334019">
    <property type="component" value="Chromosome"/>
</dbReference>
<dbReference type="AlphaFoldDB" id="A0A5Q2RGE2"/>
<reference evidence="2 3" key="1">
    <citation type="submission" date="2019-11" db="EMBL/GenBank/DDBJ databases">
        <authorList>
            <person name="He Y."/>
        </authorList>
    </citation>
    <scope>NUCLEOTIDE SEQUENCE [LARGE SCALE GENOMIC DNA]</scope>
    <source>
        <strain evidence="2 3">SCSIO 58843</strain>
    </source>
</reference>
<name>A0A5Q2RGE2_9ACTN</name>
<keyword evidence="3" id="KW-1185">Reference proteome</keyword>
<evidence type="ECO:0000313" key="3">
    <source>
        <dbReference type="Proteomes" id="UP000334019"/>
    </source>
</evidence>
<sequence>MTAPTKLAAFALLLLVVLGASFGVGRLVAPEGADEAPASTTTTTAPAHGHGGDR</sequence>
<gene>
    <name evidence="2" type="ORF">GH723_00280</name>
</gene>
<accession>A0A5Q2RGE2</accession>
<dbReference type="RefSeq" id="WP_153757777.1">
    <property type="nucleotide sequence ID" value="NZ_CP045851.1"/>
</dbReference>
<evidence type="ECO:0000313" key="2">
    <source>
        <dbReference type="EMBL" id="QGG93671.1"/>
    </source>
</evidence>
<feature type="compositionally biased region" description="Low complexity" evidence="1">
    <location>
        <begin position="36"/>
        <end position="47"/>
    </location>
</feature>
<protein>
    <submittedName>
        <fullName evidence="2">Uncharacterized protein</fullName>
    </submittedName>
</protein>
<feature type="region of interest" description="Disordered" evidence="1">
    <location>
        <begin position="30"/>
        <end position="54"/>
    </location>
</feature>